<feature type="compositionally biased region" description="Basic and acidic residues" evidence="1">
    <location>
        <begin position="77"/>
        <end position="91"/>
    </location>
</feature>
<dbReference type="AlphaFoldDB" id="A0A1J1I3C3"/>
<feature type="region of interest" description="Disordered" evidence="1">
    <location>
        <begin position="36"/>
        <end position="91"/>
    </location>
</feature>
<dbReference type="Proteomes" id="UP000183832">
    <property type="component" value="Unassembled WGS sequence"/>
</dbReference>
<protein>
    <submittedName>
        <fullName evidence="2">CLUMA_CG006409, isoform A</fullName>
    </submittedName>
</protein>
<evidence type="ECO:0000313" key="3">
    <source>
        <dbReference type="Proteomes" id="UP000183832"/>
    </source>
</evidence>
<dbReference type="EMBL" id="CVRI01000035">
    <property type="protein sequence ID" value="CRK92857.1"/>
    <property type="molecule type" value="Genomic_DNA"/>
</dbReference>
<evidence type="ECO:0000313" key="2">
    <source>
        <dbReference type="EMBL" id="CRK92857.1"/>
    </source>
</evidence>
<organism evidence="2 3">
    <name type="scientific">Clunio marinus</name>
    <dbReference type="NCBI Taxonomy" id="568069"/>
    <lineage>
        <taxon>Eukaryota</taxon>
        <taxon>Metazoa</taxon>
        <taxon>Ecdysozoa</taxon>
        <taxon>Arthropoda</taxon>
        <taxon>Hexapoda</taxon>
        <taxon>Insecta</taxon>
        <taxon>Pterygota</taxon>
        <taxon>Neoptera</taxon>
        <taxon>Endopterygota</taxon>
        <taxon>Diptera</taxon>
        <taxon>Nematocera</taxon>
        <taxon>Chironomoidea</taxon>
        <taxon>Chironomidae</taxon>
        <taxon>Clunio</taxon>
    </lineage>
</organism>
<evidence type="ECO:0000256" key="1">
    <source>
        <dbReference type="SAM" id="MobiDB-lite"/>
    </source>
</evidence>
<name>A0A1J1I3C3_9DIPT</name>
<proteinExistence type="predicted"/>
<sequence>MGSRKYANETKDGWICVDIFGRFIWFTFHLHHHHQLQSGQIKSKRKTSDFRNKPKVQQAQTMEFSTTRRNNLFSSNDNRREDKRLEQEKEK</sequence>
<reference evidence="2 3" key="1">
    <citation type="submission" date="2015-04" db="EMBL/GenBank/DDBJ databases">
        <authorList>
            <person name="Syromyatnikov M.Y."/>
            <person name="Popov V.N."/>
        </authorList>
    </citation>
    <scope>NUCLEOTIDE SEQUENCE [LARGE SCALE GENOMIC DNA]</scope>
</reference>
<gene>
    <name evidence="2" type="ORF">CLUMA_CG006409</name>
</gene>
<accession>A0A1J1I3C3</accession>
<feature type="compositionally biased region" description="Polar residues" evidence="1">
    <location>
        <begin position="55"/>
        <end position="76"/>
    </location>
</feature>
<keyword evidence="3" id="KW-1185">Reference proteome</keyword>